<evidence type="ECO:0000313" key="7">
    <source>
        <dbReference type="EMBL" id="APR64995.1"/>
    </source>
</evidence>
<accession>A0ABM6FUJ8</accession>
<keyword evidence="4 6" id="KW-1005">Bacterial flagellum biogenesis</keyword>
<dbReference type="PIRSF" id="PIRSF039090">
    <property type="entry name" value="Flis"/>
    <property type="match status" value="1"/>
</dbReference>
<dbReference type="NCBIfam" id="TIGR00208">
    <property type="entry name" value="fliS"/>
    <property type="match status" value="1"/>
</dbReference>
<sequence>MRSKFLRTKEDIYKRTQINTSSPISILVMLYEKAIQDLEIAKEFYKNEDPVSITKADEKVYHAQDIIIELMSTLNFEDGGNISNNLFSIYSFLNKTLESVTLDKNRDNIQEVLKHLKSLHTAWKVLLKKEDNTINKKLGINIVS</sequence>
<dbReference type="EMBL" id="CP013704">
    <property type="protein sequence ID" value="APR64995.1"/>
    <property type="molecule type" value="Genomic_DNA"/>
</dbReference>
<keyword evidence="7" id="KW-0969">Cilium</keyword>
<keyword evidence="5" id="KW-0143">Chaperone</keyword>
<dbReference type="Proteomes" id="UP000185502">
    <property type="component" value="Chromosome"/>
</dbReference>
<dbReference type="Pfam" id="PF02561">
    <property type="entry name" value="FliS"/>
    <property type="match status" value="1"/>
</dbReference>
<dbReference type="SUPFAM" id="SSF101116">
    <property type="entry name" value="Flagellar export chaperone FliS"/>
    <property type="match status" value="1"/>
</dbReference>
<protein>
    <recommendedName>
        <fullName evidence="6">Flagellar secretion chaperone FliS</fullName>
    </recommendedName>
</protein>
<comment type="similarity">
    <text evidence="2 6">Belongs to the FliS family.</text>
</comment>
<dbReference type="InterPro" id="IPR003713">
    <property type="entry name" value="FliS"/>
</dbReference>
<proteinExistence type="inferred from homology"/>
<keyword evidence="3 6" id="KW-0963">Cytoplasm</keyword>
<evidence type="ECO:0000256" key="1">
    <source>
        <dbReference type="ARBA" id="ARBA00004514"/>
    </source>
</evidence>
<dbReference type="PANTHER" id="PTHR34773:SF1">
    <property type="entry name" value="FLAGELLAR SECRETION CHAPERONE FLIS"/>
    <property type="match status" value="1"/>
</dbReference>
<comment type="subcellular location">
    <subcellularLocation>
        <location evidence="1 6">Cytoplasm</location>
        <location evidence="1 6">Cytosol</location>
    </subcellularLocation>
</comment>
<keyword evidence="8" id="KW-1185">Reference proteome</keyword>
<organism evidence="7 8">
    <name type="scientific">Borrelia anserina Es</name>
    <dbReference type="NCBI Taxonomy" id="1365188"/>
    <lineage>
        <taxon>Bacteria</taxon>
        <taxon>Pseudomonadati</taxon>
        <taxon>Spirochaetota</taxon>
        <taxon>Spirochaetia</taxon>
        <taxon>Spirochaetales</taxon>
        <taxon>Borreliaceae</taxon>
        <taxon>Borrelia</taxon>
    </lineage>
</organism>
<evidence type="ECO:0000256" key="2">
    <source>
        <dbReference type="ARBA" id="ARBA00008787"/>
    </source>
</evidence>
<gene>
    <name evidence="7" type="ORF">N187_02705</name>
</gene>
<keyword evidence="7" id="KW-0966">Cell projection</keyword>
<evidence type="ECO:0000313" key="8">
    <source>
        <dbReference type="Proteomes" id="UP000185502"/>
    </source>
</evidence>
<dbReference type="InterPro" id="IPR036584">
    <property type="entry name" value="FliS_sf"/>
</dbReference>
<evidence type="ECO:0000256" key="5">
    <source>
        <dbReference type="ARBA" id="ARBA00023186"/>
    </source>
</evidence>
<evidence type="ECO:0000256" key="4">
    <source>
        <dbReference type="ARBA" id="ARBA00022795"/>
    </source>
</evidence>
<dbReference type="CDD" id="cd16098">
    <property type="entry name" value="FliS"/>
    <property type="match status" value="1"/>
</dbReference>
<evidence type="ECO:0000256" key="3">
    <source>
        <dbReference type="ARBA" id="ARBA00022490"/>
    </source>
</evidence>
<dbReference type="PANTHER" id="PTHR34773">
    <property type="entry name" value="FLAGELLAR SECRETION CHAPERONE FLIS"/>
    <property type="match status" value="1"/>
</dbReference>
<name>A0ABM6FUJ8_BORAN</name>
<keyword evidence="7" id="KW-0282">Flagellum</keyword>
<reference evidence="7" key="1">
    <citation type="submission" date="2015-12" db="EMBL/GenBank/DDBJ databases">
        <title>Chromosome of the avian spirochetosis agent Borrelia anserina Es.</title>
        <authorList>
            <person name="Elbir H."/>
            <person name="Sitlani P."/>
            <person name="Bergstroem S."/>
            <person name="Barbour A.G."/>
        </authorList>
    </citation>
    <scope>NUCLEOTIDE SEQUENCE [LARGE SCALE GENOMIC DNA]</scope>
    <source>
        <strain evidence="7">Es</strain>
    </source>
</reference>
<dbReference type="Gene3D" id="1.20.120.340">
    <property type="entry name" value="Flagellar protein FliS"/>
    <property type="match status" value="1"/>
</dbReference>
<evidence type="ECO:0000256" key="6">
    <source>
        <dbReference type="PIRNR" id="PIRNR039090"/>
    </source>
</evidence>